<keyword evidence="2" id="KW-0812">Transmembrane</keyword>
<evidence type="ECO:0000256" key="2">
    <source>
        <dbReference type="SAM" id="Phobius"/>
    </source>
</evidence>
<dbReference type="EMBL" id="DVNK01000043">
    <property type="protein sequence ID" value="HIU47014.1"/>
    <property type="molecule type" value="Genomic_DNA"/>
</dbReference>
<reference evidence="3" key="2">
    <citation type="journal article" date="2021" name="PeerJ">
        <title>Extensive microbial diversity within the chicken gut microbiome revealed by metagenomics and culture.</title>
        <authorList>
            <person name="Gilroy R."/>
            <person name="Ravi A."/>
            <person name="Getino M."/>
            <person name="Pursley I."/>
            <person name="Horton D.L."/>
            <person name="Alikhan N.F."/>
            <person name="Baker D."/>
            <person name="Gharbi K."/>
            <person name="Hall N."/>
            <person name="Watson M."/>
            <person name="Adriaenssens E.M."/>
            <person name="Foster-Nyarko E."/>
            <person name="Jarju S."/>
            <person name="Secka A."/>
            <person name="Antonio M."/>
            <person name="Oren A."/>
            <person name="Chaudhuri R.R."/>
            <person name="La Ragione R."/>
            <person name="Hildebrand F."/>
            <person name="Pallen M.J."/>
        </authorList>
    </citation>
    <scope>NUCLEOTIDE SEQUENCE</scope>
    <source>
        <strain evidence="3">ChiSxjej2B14-8506</strain>
    </source>
</reference>
<proteinExistence type="predicted"/>
<evidence type="ECO:0000313" key="4">
    <source>
        <dbReference type="Proteomes" id="UP000824123"/>
    </source>
</evidence>
<dbReference type="AlphaFoldDB" id="A0A9D1S4J1"/>
<reference evidence="3" key="1">
    <citation type="submission" date="2020-10" db="EMBL/GenBank/DDBJ databases">
        <authorList>
            <person name="Gilroy R."/>
        </authorList>
    </citation>
    <scope>NUCLEOTIDE SEQUENCE</scope>
    <source>
        <strain evidence="3">ChiSxjej2B14-8506</strain>
    </source>
</reference>
<keyword evidence="1" id="KW-0175">Coiled coil</keyword>
<feature type="transmembrane region" description="Helical" evidence="2">
    <location>
        <begin position="234"/>
        <end position="259"/>
    </location>
</feature>
<dbReference type="Proteomes" id="UP000824123">
    <property type="component" value="Unassembled WGS sequence"/>
</dbReference>
<evidence type="ECO:0000256" key="1">
    <source>
        <dbReference type="SAM" id="Coils"/>
    </source>
</evidence>
<evidence type="ECO:0000313" key="3">
    <source>
        <dbReference type="EMBL" id="HIU47014.1"/>
    </source>
</evidence>
<accession>A0A9D1S4J1</accession>
<protein>
    <submittedName>
        <fullName evidence="3">Uncharacterized protein</fullName>
    </submittedName>
</protein>
<gene>
    <name evidence="3" type="ORF">IAC59_07115</name>
</gene>
<name>A0A9D1S4J1_9FIRM</name>
<comment type="caution">
    <text evidence="3">The sequence shown here is derived from an EMBL/GenBank/DDBJ whole genome shotgun (WGS) entry which is preliminary data.</text>
</comment>
<keyword evidence="2" id="KW-1133">Transmembrane helix</keyword>
<feature type="coiled-coil region" evidence="1">
    <location>
        <begin position="206"/>
        <end position="233"/>
    </location>
</feature>
<keyword evidence="2" id="KW-0472">Membrane</keyword>
<sequence>MEAKPFDIFERPVVSVKIDLSCPIEITHTEVLSDDRGRCRAYIDIINVSSRPIRRIEGHAHWLSETGAELAQMDLVFEGMRLISHAHAQLTVAGEVPAAHDIALEPTEVAFSDFSQSWSTEDSELVEYEFTPEPPGARLDRLRGIAGKDAVCYPEARGRYWLCVCGRLNPGGSHSCARCMRGRERVFAALREDGPRGDFSNRLARRERFEARREELRLQYERANRRKRERRIRILTITAISVLIVATLIMVGILLGYIVY</sequence>
<organism evidence="3 4">
    <name type="scientific">Candidatus Fimadaptatus faecigallinarum</name>
    <dbReference type="NCBI Taxonomy" id="2840814"/>
    <lineage>
        <taxon>Bacteria</taxon>
        <taxon>Bacillati</taxon>
        <taxon>Bacillota</taxon>
        <taxon>Clostridia</taxon>
        <taxon>Eubacteriales</taxon>
        <taxon>Candidatus Fimadaptatus</taxon>
    </lineage>
</organism>